<dbReference type="AlphaFoldDB" id="A0A7J4JJ36"/>
<accession>A0A7J4JJ36</accession>
<comment type="caution">
    <text evidence="2">The sequence shown here is derived from an EMBL/GenBank/DDBJ whole genome shotgun (WGS) entry which is preliminary data.</text>
</comment>
<protein>
    <submittedName>
        <fullName evidence="2">Glycosyltransferase family 4 protein</fullName>
    </submittedName>
</protein>
<dbReference type="EMBL" id="DUGH01000076">
    <property type="protein sequence ID" value="HIH16365.1"/>
    <property type="molecule type" value="Genomic_DNA"/>
</dbReference>
<organism evidence="2 4">
    <name type="scientific">Candidatus Iainarchaeum sp</name>
    <dbReference type="NCBI Taxonomy" id="3101447"/>
    <lineage>
        <taxon>Archaea</taxon>
        <taxon>Candidatus Iainarchaeota</taxon>
        <taxon>Candidatus Iainarchaeia</taxon>
        <taxon>Candidatus Iainarchaeales</taxon>
        <taxon>Candidatus Iainarchaeaceae</taxon>
        <taxon>Candidatus Iainarchaeum</taxon>
    </lineage>
</organism>
<dbReference type="Pfam" id="PF00534">
    <property type="entry name" value="Glycos_transf_1"/>
    <property type="match status" value="1"/>
</dbReference>
<sequence length="355" mass="39280">MNVLMFTPKVDPSDPFLGFACGWIRALATQVDSLVVLTLDACETNLPPNITIYSLNKSRVPHPLFLLPRFLKTVSMIFSRHRVDVIFCHMFPEFTLLMAPFAALYGKPIVMWYAHKNVSLLLRVAEAFATKIVTSSAEGFRLPSPKKVVVGQGIDTDFFKPLPGFIPDARKFVSVGRISPIKDYETLVAAMSRLRTRGFQDLMLDVIGEPLMPQGIAYLASLKQKVLACWLEKTVCFLGGVAFSALPTRLRGYGVFLHASRTGSIDKAALEAMSTGLLLLTSNIALKKLLGAFGEPLFFAEGDSTSLAKKIEFVLSLDQKQRARLSKGLRRRVVEKHSIKNLANNLVNVFRGCLA</sequence>
<proteinExistence type="predicted"/>
<dbReference type="Gene3D" id="3.40.50.2000">
    <property type="entry name" value="Glycogen Phosphorylase B"/>
    <property type="match status" value="2"/>
</dbReference>
<feature type="domain" description="Glycosyl transferase family 1" evidence="1">
    <location>
        <begin position="167"/>
        <end position="329"/>
    </location>
</feature>
<evidence type="ECO:0000313" key="2">
    <source>
        <dbReference type="EMBL" id="HIH16365.1"/>
    </source>
</evidence>
<gene>
    <name evidence="2" type="ORF">HA252_03095</name>
    <name evidence="3" type="ORF">J4203_07100</name>
</gene>
<reference evidence="4" key="1">
    <citation type="journal article" date="2020" name="bioRxiv">
        <title>A rank-normalized archaeal taxonomy based on genome phylogeny resolves widespread incomplete and uneven classifications.</title>
        <authorList>
            <person name="Rinke C."/>
            <person name="Chuvochina M."/>
            <person name="Mussig A.J."/>
            <person name="Chaumeil P.-A."/>
            <person name="Waite D.W."/>
            <person name="Whitman W.B."/>
            <person name="Parks D.H."/>
            <person name="Hugenholtz P."/>
        </authorList>
    </citation>
    <scope>NUCLEOTIDE SEQUENCE [LARGE SCALE GENOMIC DNA]</scope>
</reference>
<dbReference type="Proteomes" id="UP000678237">
    <property type="component" value="Unassembled WGS sequence"/>
</dbReference>
<dbReference type="InterPro" id="IPR001296">
    <property type="entry name" value="Glyco_trans_1"/>
</dbReference>
<dbReference type="PANTHER" id="PTHR46401:SF8">
    <property type="entry name" value="BLL6006 PROTEIN"/>
    <property type="match status" value="1"/>
</dbReference>
<evidence type="ECO:0000313" key="4">
    <source>
        <dbReference type="Proteomes" id="UP000564964"/>
    </source>
</evidence>
<evidence type="ECO:0000313" key="3">
    <source>
        <dbReference type="EMBL" id="MBS3063601.1"/>
    </source>
</evidence>
<dbReference type="CDD" id="cd03801">
    <property type="entry name" value="GT4_PimA-like"/>
    <property type="match status" value="1"/>
</dbReference>
<dbReference type="GO" id="GO:0016757">
    <property type="term" value="F:glycosyltransferase activity"/>
    <property type="evidence" value="ECO:0007669"/>
    <property type="project" value="InterPro"/>
</dbReference>
<dbReference type="PANTHER" id="PTHR46401">
    <property type="entry name" value="GLYCOSYLTRANSFERASE WBBK-RELATED"/>
    <property type="match status" value="1"/>
</dbReference>
<dbReference type="Proteomes" id="UP000564964">
    <property type="component" value="Unassembled WGS sequence"/>
</dbReference>
<dbReference type="SUPFAM" id="SSF53756">
    <property type="entry name" value="UDP-Glycosyltransferase/glycogen phosphorylase"/>
    <property type="match status" value="1"/>
</dbReference>
<dbReference type="EMBL" id="JAGVWE010000006">
    <property type="protein sequence ID" value="MBS3063601.1"/>
    <property type="molecule type" value="Genomic_DNA"/>
</dbReference>
<reference evidence="3" key="3">
    <citation type="submission" date="2021-05" db="EMBL/GenBank/DDBJ databases">
        <title>Protein family content uncovers lineage relationships and bacterial pathway maintenance mechanisms in DPANN archaea.</title>
        <authorList>
            <person name="Castelle C.J."/>
            <person name="Meheust R."/>
            <person name="Jaffe A.L."/>
            <person name="Seitz K."/>
            <person name="Gong X."/>
            <person name="Baker B.J."/>
            <person name="Banfield J.F."/>
        </authorList>
    </citation>
    <scope>NUCLEOTIDE SEQUENCE</scope>
    <source>
        <strain evidence="3">RIFCSPLOWO2_01_FULL_58_19</strain>
    </source>
</reference>
<evidence type="ECO:0000259" key="1">
    <source>
        <dbReference type="Pfam" id="PF00534"/>
    </source>
</evidence>
<name>A0A7J4JJ36_9ARCH</name>
<keyword evidence="2" id="KW-0808">Transferase</keyword>
<reference evidence="3" key="2">
    <citation type="submission" date="2021-03" db="EMBL/GenBank/DDBJ databases">
        <authorList>
            <person name="Jaffe A."/>
        </authorList>
    </citation>
    <scope>NUCLEOTIDE SEQUENCE</scope>
    <source>
        <strain evidence="3">RIFCSPLOWO2_01_FULL_58_19</strain>
    </source>
</reference>